<keyword evidence="1" id="KW-0648">Protein biosynthesis</keyword>
<proteinExistence type="predicted"/>
<dbReference type="InterPro" id="IPR024054">
    <property type="entry name" value="TIF2_asu_middle_sf"/>
</dbReference>
<evidence type="ECO:0000313" key="2">
    <source>
        <dbReference type="EMBL" id="EQD78811.1"/>
    </source>
</evidence>
<name>T1BZZ5_9ZZZZ</name>
<dbReference type="Pfam" id="PF07541">
    <property type="entry name" value="EIF_2_alpha"/>
    <property type="match status" value="1"/>
</dbReference>
<dbReference type="InterPro" id="IPR011488">
    <property type="entry name" value="TIF_2_asu"/>
</dbReference>
<keyword evidence="2" id="KW-0396">Initiation factor</keyword>
<dbReference type="AlphaFoldDB" id="T1BZZ5"/>
<gene>
    <name evidence="2" type="ORF">B1A_02070</name>
</gene>
<feature type="non-terminal residue" evidence="2">
    <location>
        <position position="1"/>
    </location>
</feature>
<dbReference type="EMBL" id="AUZX01001547">
    <property type="protein sequence ID" value="EQD78811.1"/>
    <property type="molecule type" value="Genomic_DNA"/>
</dbReference>
<dbReference type="GO" id="GO:0003723">
    <property type="term" value="F:RNA binding"/>
    <property type="evidence" value="ECO:0007669"/>
    <property type="project" value="InterPro"/>
</dbReference>
<dbReference type="Gene3D" id="3.30.70.1130">
    <property type="entry name" value="EIF_2_alpha"/>
    <property type="match status" value="1"/>
</dbReference>
<dbReference type="InterPro" id="IPR024055">
    <property type="entry name" value="TIF2_asu_C"/>
</dbReference>
<dbReference type="SUPFAM" id="SSF110993">
    <property type="entry name" value="eIF-2-alpha, C-terminal domain"/>
    <property type="match status" value="1"/>
</dbReference>
<dbReference type="PANTHER" id="PTHR10602">
    <property type="entry name" value="EUKARYOTIC TRANSLATION INITIATION FACTOR 2 SUBUNIT 1"/>
    <property type="match status" value="1"/>
</dbReference>
<reference evidence="2" key="1">
    <citation type="submission" date="2013-08" db="EMBL/GenBank/DDBJ databases">
        <authorList>
            <person name="Mendez C."/>
            <person name="Richter M."/>
            <person name="Ferrer M."/>
            <person name="Sanchez J."/>
        </authorList>
    </citation>
    <scope>NUCLEOTIDE SEQUENCE</scope>
</reference>
<accession>T1BZZ5</accession>
<comment type="caution">
    <text evidence="2">The sequence shown here is derived from an EMBL/GenBank/DDBJ whole genome shotgun (WGS) entry which is preliminary data.</text>
</comment>
<sequence length="144" mass="16464">QIKKSIEECMNEFGANLNTEYGSIYAAFEEAASDNIFMPEIKAKWKTAFVKIARENVTPPFVKIGGYIEAYSLQPNGVELIKETFEDVKDEEGVTIQYAGAPRYRINLRDKEYKIAEEKLKKLVQKLTEKGKRNNVVVEFSRSS</sequence>
<dbReference type="PANTHER" id="PTHR10602:SF0">
    <property type="entry name" value="EUKARYOTIC TRANSLATION INITIATION FACTOR 2 SUBUNIT 1"/>
    <property type="match status" value="1"/>
</dbReference>
<protein>
    <submittedName>
        <fullName evidence="2">Translation initiation factor IF-2 subunit alpha</fullName>
    </submittedName>
</protein>
<dbReference type="SUPFAM" id="SSF116742">
    <property type="entry name" value="eIF2alpha middle domain-like"/>
    <property type="match status" value="1"/>
</dbReference>
<reference evidence="2" key="2">
    <citation type="journal article" date="2014" name="ISME J.">
        <title>Microbial stratification in low pH oxic and suboxic macroscopic growths along an acid mine drainage.</title>
        <authorList>
            <person name="Mendez-Garcia C."/>
            <person name="Mesa V."/>
            <person name="Sprenger R.R."/>
            <person name="Richter M."/>
            <person name="Diez M.S."/>
            <person name="Solano J."/>
            <person name="Bargiela R."/>
            <person name="Golyshina O.V."/>
            <person name="Manteca A."/>
            <person name="Ramos J.L."/>
            <person name="Gallego J.R."/>
            <person name="Llorente I."/>
            <person name="Martins Dos Santos V.A."/>
            <person name="Jensen O.N."/>
            <person name="Pelaez A.I."/>
            <person name="Sanchez J."/>
            <person name="Ferrer M."/>
        </authorList>
    </citation>
    <scope>NUCLEOTIDE SEQUENCE</scope>
</reference>
<dbReference type="GO" id="GO:0003743">
    <property type="term" value="F:translation initiation factor activity"/>
    <property type="evidence" value="ECO:0007669"/>
    <property type="project" value="UniProtKB-KW"/>
</dbReference>
<dbReference type="GO" id="GO:0043022">
    <property type="term" value="F:ribosome binding"/>
    <property type="evidence" value="ECO:0007669"/>
    <property type="project" value="TreeGrafter"/>
</dbReference>
<dbReference type="Gene3D" id="1.10.150.190">
    <property type="entry name" value="Translation initiation factor 2, subunit 1, domain 2"/>
    <property type="match status" value="1"/>
</dbReference>
<evidence type="ECO:0000256" key="1">
    <source>
        <dbReference type="ARBA" id="ARBA00022917"/>
    </source>
</evidence>
<organism evidence="2">
    <name type="scientific">mine drainage metagenome</name>
    <dbReference type="NCBI Taxonomy" id="410659"/>
    <lineage>
        <taxon>unclassified sequences</taxon>
        <taxon>metagenomes</taxon>
        <taxon>ecological metagenomes</taxon>
    </lineage>
</organism>